<dbReference type="AlphaFoldDB" id="A0A1E1KJA5"/>
<dbReference type="OrthoDB" id="3453538at2759"/>
<evidence type="ECO:0000313" key="2">
    <source>
        <dbReference type="EMBL" id="CZS98117.1"/>
    </source>
</evidence>
<reference evidence="3" key="1">
    <citation type="submission" date="2016-03" db="EMBL/GenBank/DDBJ databases">
        <authorList>
            <person name="Guldener U."/>
        </authorList>
    </citation>
    <scope>NUCLEOTIDE SEQUENCE [LARGE SCALE GENOMIC DNA]</scope>
    <source>
        <strain evidence="3">04CH-RAC-A.6.1</strain>
    </source>
</reference>
<name>A0A1E1KJA5_9HELO</name>
<gene>
    <name evidence="2" type="ORF">RAG0_06964</name>
</gene>
<evidence type="ECO:0000313" key="3">
    <source>
        <dbReference type="Proteomes" id="UP000178912"/>
    </source>
</evidence>
<keyword evidence="1" id="KW-0472">Membrane</keyword>
<accession>A0A1E1KJA5</accession>
<protein>
    <submittedName>
        <fullName evidence="2">Uncharacterized protein</fullName>
    </submittedName>
</protein>
<keyword evidence="1" id="KW-1133">Transmembrane helix</keyword>
<dbReference type="EMBL" id="FJUX01000035">
    <property type="protein sequence ID" value="CZS98117.1"/>
    <property type="molecule type" value="Genomic_DNA"/>
</dbReference>
<feature type="transmembrane region" description="Helical" evidence="1">
    <location>
        <begin position="57"/>
        <end position="78"/>
    </location>
</feature>
<keyword evidence="1" id="KW-0812">Transmembrane</keyword>
<keyword evidence="3" id="KW-1185">Reference proteome</keyword>
<sequence length="85" mass="9826">MSSPRTRIFTSLARMQHLRQIPRRQYSNSSFQALPRKIVEGAKGDWSMQGKRIVTGLQLYVPLVACLIFWPYAVAPIMQEVQMNM</sequence>
<evidence type="ECO:0000256" key="1">
    <source>
        <dbReference type="SAM" id="Phobius"/>
    </source>
</evidence>
<organism evidence="2 3">
    <name type="scientific">Rhynchosporium agropyri</name>
    <dbReference type="NCBI Taxonomy" id="914238"/>
    <lineage>
        <taxon>Eukaryota</taxon>
        <taxon>Fungi</taxon>
        <taxon>Dikarya</taxon>
        <taxon>Ascomycota</taxon>
        <taxon>Pezizomycotina</taxon>
        <taxon>Leotiomycetes</taxon>
        <taxon>Helotiales</taxon>
        <taxon>Ploettnerulaceae</taxon>
        <taxon>Rhynchosporium</taxon>
    </lineage>
</organism>
<proteinExistence type="predicted"/>
<dbReference type="Proteomes" id="UP000178912">
    <property type="component" value="Unassembled WGS sequence"/>
</dbReference>